<evidence type="ECO:0000256" key="1">
    <source>
        <dbReference type="ARBA" id="ARBA00022980"/>
    </source>
</evidence>
<dbReference type="GO" id="GO:0003735">
    <property type="term" value="F:structural constituent of ribosome"/>
    <property type="evidence" value="ECO:0007669"/>
    <property type="project" value="InterPro"/>
</dbReference>
<dbReference type="InterPro" id="IPR023803">
    <property type="entry name" value="Ribosomal_bS16_dom_sf"/>
</dbReference>
<keyword evidence="2 3" id="KW-0687">Ribonucleoprotein</keyword>
<organism evidence="5 6">
    <name type="scientific">Candidatus Wildermuthbacteria bacterium RIFCSPHIGHO2_02_FULL_47_17</name>
    <dbReference type="NCBI Taxonomy" id="1802452"/>
    <lineage>
        <taxon>Bacteria</taxon>
        <taxon>Candidatus Wildermuthiibacteriota</taxon>
    </lineage>
</organism>
<dbReference type="AlphaFoldDB" id="A0A1G2R489"/>
<dbReference type="Proteomes" id="UP000179258">
    <property type="component" value="Unassembled WGS sequence"/>
</dbReference>
<dbReference type="SUPFAM" id="SSF54565">
    <property type="entry name" value="Ribosomal protein S16"/>
    <property type="match status" value="1"/>
</dbReference>
<evidence type="ECO:0000256" key="2">
    <source>
        <dbReference type="ARBA" id="ARBA00023274"/>
    </source>
</evidence>
<comment type="caution">
    <text evidence="5">The sequence shown here is derived from an EMBL/GenBank/DDBJ whole genome shotgun (WGS) entry which is preliminary data.</text>
</comment>
<dbReference type="PANTHER" id="PTHR12919">
    <property type="entry name" value="30S RIBOSOMAL PROTEIN S16"/>
    <property type="match status" value="1"/>
</dbReference>
<accession>A0A1G2R489</accession>
<evidence type="ECO:0000256" key="3">
    <source>
        <dbReference type="HAMAP-Rule" id="MF_00385"/>
    </source>
</evidence>
<evidence type="ECO:0000256" key="4">
    <source>
        <dbReference type="SAM" id="MobiDB-lite"/>
    </source>
</evidence>
<dbReference type="GO" id="GO:0015935">
    <property type="term" value="C:small ribosomal subunit"/>
    <property type="evidence" value="ECO:0007669"/>
    <property type="project" value="TreeGrafter"/>
</dbReference>
<dbReference type="InterPro" id="IPR000307">
    <property type="entry name" value="Ribosomal_bS16"/>
</dbReference>
<dbReference type="NCBIfam" id="TIGR00002">
    <property type="entry name" value="S16"/>
    <property type="match status" value="1"/>
</dbReference>
<feature type="compositionally biased region" description="Basic and acidic residues" evidence="4">
    <location>
        <begin position="144"/>
        <end position="154"/>
    </location>
</feature>
<dbReference type="HAMAP" id="MF_00385">
    <property type="entry name" value="Ribosomal_bS16"/>
    <property type="match status" value="1"/>
</dbReference>
<protein>
    <recommendedName>
        <fullName evidence="3">Small ribosomal subunit protein bS16</fullName>
    </recommendedName>
</protein>
<name>A0A1G2R489_9BACT</name>
<gene>
    <name evidence="3" type="primary">rpsP</name>
    <name evidence="5" type="ORF">A3D59_02275</name>
</gene>
<sequence length="154" mass="16622">MLVIRYLRVGKKNQPSFQVVVADKRKSAKAGRFVEKVGFYNPLTKAKGLNAERIKYWLSVGAQPSATLWNLLIAEKIAEGKKKPVHKKSKKQAETKATAAFDAMTEAPSAPKAETASNATEAKPVPVKAEEKPAASNAAAAEAVEEKSAESEEK</sequence>
<keyword evidence="1 3" id="KW-0689">Ribosomal protein</keyword>
<proteinExistence type="inferred from homology"/>
<dbReference type="EMBL" id="MHTX01000046">
    <property type="protein sequence ID" value="OHA67052.1"/>
    <property type="molecule type" value="Genomic_DNA"/>
</dbReference>
<dbReference type="Pfam" id="PF00886">
    <property type="entry name" value="Ribosomal_S16"/>
    <property type="match status" value="1"/>
</dbReference>
<dbReference type="PANTHER" id="PTHR12919:SF20">
    <property type="entry name" value="SMALL RIBOSOMAL SUBUNIT PROTEIN BS16M"/>
    <property type="match status" value="1"/>
</dbReference>
<comment type="similarity">
    <text evidence="3">Belongs to the bacterial ribosomal protein bS16 family.</text>
</comment>
<dbReference type="Gene3D" id="3.30.1320.10">
    <property type="match status" value="1"/>
</dbReference>
<dbReference type="GO" id="GO:0005737">
    <property type="term" value="C:cytoplasm"/>
    <property type="evidence" value="ECO:0007669"/>
    <property type="project" value="UniProtKB-ARBA"/>
</dbReference>
<evidence type="ECO:0000313" key="5">
    <source>
        <dbReference type="EMBL" id="OHA67052.1"/>
    </source>
</evidence>
<evidence type="ECO:0000313" key="6">
    <source>
        <dbReference type="Proteomes" id="UP000179258"/>
    </source>
</evidence>
<feature type="region of interest" description="Disordered" evidence="4">
    <location>
        <begin position="81"/>
        <end position="154"/>
    </location>
</feature>
<dbReference type="GO" id="GO:0006412">
    <property type="term" value="P:translation"/>
    <property type="evidence" value="ECO:0007669"/>
    <property type="project" value="UniProtKB-UniRule"/>
</dbReference>
<reference evidence="5 6" key="1">
    <citation type="journal article" date="2016" name="Nat. Commun.">
        <title>Thousands of microbial genomes shed light on interconnected biogeochemical processes in an aquifer system.</title>
        <authorList>
            <person name="Anantharaman K."/>
            <person name="Brown C.T."/>
            <person name="Hug L.A."/>
            <person name="Sharon I."/>
            <person name="Castelle C.J."/>
            <person name="Probst A.J."/>
            <person name="Thomas B.C."/>
            <person name="Singh A."/>
            <person name="Wilkins M.J."/>
            <person name="Karaoz U."/>
            <person name="Brodie E.L."/>
            <person name="Williams K.H."/>
            <person name="Hubbard S.S."/>
            <person name="Banfield J.F."/>
        </authorList>
    </citation>
    <scope>NUCLEOTIDE SEQUENCE [LARGE SCALE GENOMIC DNA]</scope>
</reference>